<organism evidence="1 2">
    <name type="scientific">Nibea albiflora</name>
    <name type="common">Yellow drum</name>
    <name type="synonym">Corvina albiflora</name>
    <dbReference type="NCBI Taxonomy" id="240163"/>
    <lineage>
        <taxon>Eukaryota</taxon>
        <taxon>Metazoa</taxon>
        <taxon>Chordata</taxon>
        <taxon>Craniata</taxon>
        <taxon>Vertebrata</taxon>
        <taxon>Euteleostomi</taxon>
        <taxon>Actinopterygii</taxon>
        <taxon>Neopterygii</taxon>
        <taxon>Teleostei</taxon>
        <taxon>Neoteleostei</taxon>
        <taxon>Acanthomorphata</taxon>
        <taxon>Eupercaria</taxon>
        <taxon>Sciaenidae</taxon>
        <taxon>Nibea</taxon>
    </lineage>
</organism>
<feature type="non-terminal residue" evidence="1">
    <location>
        <position position="158"/>
    </location>
</feature>
<protein>
    <submittedName>
        <fullName evidence="1">Uncharacterized protein</fullName>
    </submittedName>
</protein>
<keyword evidence="2" id="KW-1185">Reference proteome</keyword>
<gene>
    <name evidence="1" type="ORF">GBF38_017243</name>
</gene>
<comment type="caution">
    <text evidence="1">The sequence shown here is derived from an EMBL/GenBank/DDBJ whole genome shotgun (WGS) entry which is preliminary data.</text>
</comment>
<evidence type="ECO:0000313" key="2">
    <source>
        <dbReference type="Proteomes" id="UP000805704"/>
    </source>
</evidence>
<sequence length="158" mass="18204">MSLSALSAYQCRRGEPAEERRGEEEARYTDQNIETFAHHHACVQLPEDLCHLKTKGEKGLRGIQELSQRIETTVTQCLDMASTQTSLKTPFKDLTSFKGNMKRLYRERLEDAPIKKRVMAEINLKRRSLDSLPKTPKVKREQIEDLCHDSDMDLEGRA</sequence>
<proteinExistence type="predicted"/>
<dbReference type="EMBL" id="CM024798">
    <property type="protein sequence ID" value="KAG8014289.1"/>
    <property type="molecule type" value="Genomic_DNA"/>
</dbReference>
<evidence type="ECO:0000313" key="1">
    <source>
        <dbReference type="EMBL" id="KAG8014289.1"/>
    </source>
</evidence>
<reference evidence="1" key="1">
    <citation type="submission" date="2020-04" db="EMBL/GenBank/DDBJ databases">
        <title>A chromosome-scale assembly and high-density genetic map of the yellow drum (Nibea albiflora) genome.</title>
        <authorList>
            <person name="Xu D."/>
            <person name="Zhang W."/>
            <person name="Chen R."/>
            <person name="Tan P."/>
            <person name="Wang L."/>
            <person name="Song H."/>
            <person name="Tian L."/>
            <person name="Zhu Q."/>
            <person name="Wang B."/>
        </authorList>
    </citation>
    <scope>NUCLEOTIDE SEQUENCE</scope>
    <source>
        <strain evidence="1">ZJHYS-2018</strain>
    </source>
</reference>
<accession>A0ACB7FJD8</accession>
<name>A0ACB7FJD8_NIBAL</name>
<dbReference type="Proteomes" id="UP000805704">
    <property type="component" value="Chromosome 10"/>
</dbReference>